<evidence type="ECO:0000313" key="5">
    <source>
        <dbReference type="Proteomes" id="UP000199420"/>
    </source>
</evidence>
<feature type="domain" description="N-acetyltransferase" evidence="3">
    <location>
        <begin position="1"/>
        <end position="151"/>
    </location>
</feature>
<proteinExistence type="predicted"/>
<evidence type="ECO:0000313" key="4">
    <source>
        <dbReference type="EMBL" id="SEI51924.1"/>
    </source>
</evidence>
<dbReference type="RefSeq" id="WP_091334215.1">
    <property type="nucleotide sequence ID" value="NZ_FNYC01000001.1"/>
</dbReference>
<dbReference type="EMBL" id="FNYC01000001">
    <property type="protein sequence ID" value="SEI51924.1"/>
    <property type="molecule type" value="Genomic_DNA"/>
</dbReference>
<evidence type="ECO:0000256" key="2">
    <source>
        <dbReference type="ARBA" id="ARBA00023315"/>
    </source>
</evidence>
<dbReference type="GO" id="GO:0016747">
    <property type="term" value="F:acyltransferase activity, transferring groups other than amino-acyl groups"/>
    <property type="evidence" value="ECO:0007669"/>
    <property type="project" value="InterPro"/>
</dbReference>
<dbReference type="AlphaFoldDB" id="A0A1H6RF48"/>
<dbReference type="SUPFAM" id="SSF55729">
    <property type="entry name" value="Acyl-CoA N-acyltransferases (Nat)"/>
    <property type="match status" value="1"/>
</dbReference>
<accession>A0A1H6RF48</accession>
<dbReference type="InterPro" id="IPR000182">
    <property type="entry name" value="GNAT_dom"/>
</dbReference>
<protein>
    <submittedName>
        <fullName evidence="4">Acetyltransferase (GNAT) family protein</fullName>
    </submittedName>
</protein>
<dbReference type="CDD" id="cd04301">
    <property type="entry name" value="NAT_SF"/>
    <property type="match status" value="1"/>
</dbReference>
<keyword evidence="1 4" id="KW-0808">Transferase</keyword>
<evidence type="ECO:0000259" key="3">
    <source>
        <dbReference type="PROSITE" id="PS51186"/>
    </source>
</evidence>
<dbReference type="Gene3D" id="3.40.630.30">
    <property type="match status" value="1"/>
</dbReference>
<dbReference type="PANTHER" id="PTHR43877">
    <property type="entry name" value="AMINOALKYLPHOSPHONATE N-ACETYLTRANSFERASE-RELATED-RELATED"/>
    <property type="match status" value="1"/>
</dbReference>
<name>A0A1H6RF48_9GAMM</name>
<gene>
    <name evidence="4" type="ORF">SAMN04487997_1065</name>
</gene>
<dbReference type="STRING" id="529704.SAMN02927913_0981"/>
<dbReference type="InterPro" id="IPR050832">
    <property type="entry name" value="Bact_Acetyltransf"/>
</dbReference>
<keyword evidence="2" id="KW-0012">Acyltransferase</keyword>
<organism evidence="4 5">
    <name type="scientific">Frateuria terrea</name>
    <dbReference type="NCBI Taxonomy" id="529704"/>
    <lineage>
        <taxon>Bacteria</taxon>
        <taxon>Pseudomonadati</taxon>
        <taxon>Pseudomonadota</taxon>
        <taxon>Gammaproteobacteria</taxon>
        <taxon>Lysobacterales</taxon>
        <taxon>Rhodanobacteraceae</taxon>
        <taxon>Frateuria</taxon>
    </lineage>
</organism>
<reference evidence="4 5" key="1">
    <citation type="submission" date="2016-10" db="EMBL/GenBank/DDBJ databases">
        <authorList>
            <person name="de Groot N.N."/>
        </authorList>
    </citation>
    <scope>NUCLEOTIDE SEQUENCE [LARGE SCALE GENOMIC DNA]</scope>
    <source>
        <strain evidence="4 5">DSM 26515</strain>
    </source>
</reference>
<evidence type="ECO:0000256" key="1">
    <source>
        <dbReference type="ARBA" id="ARBA00022679"/>
    </source>
</evidence>
<dbReference type="Pfam" id="PF13508">
    <property type="entry name" value="Acetyltransf_7"/>
    <property type="match status" value="1"/>
</dbReference>
<dbReference type="InterPro" id="IPR016181">
    <property type="entry name" value="Acyl_CoA_acyltransferase"/>
</dbReference>
<dbReference type="PROSITE" id="PS51186">
    <property type="entry name" value="GNAT"/>
    <property type="match status" value="1"/>
</dbReference>
<dbReference type="Proteomes" id="UP000199420">
    <property type="component" value="Unassembled WGS sequence"/>
</dbReference>
<dbReference type="OrthoDB" id="9803233at2"/>
<keyword evidence="5" id="KW-1185">Reference proteome</keyword>
<sequence length="151" mass="16380">MNIQPLAAPAPAFLAPLVVASEAEGFRFLRRLVREWEIGAGRFAGPGEILLGVVDGPAWVAIGGLTADPYSTEDGLGRLRHVYVRPDARRSGVGRMLVEALEARARPQFATLALRTDSEPAARFYEALGYRRLPPGGTATHRRDLSFGANR</sequence>